<reference evidence="2" key="1">
    <citation type="journal article" date="2020" name="mSystems">
        <title>Genome- and Community-Level Interaction Insights into Carbon Utilization and Element Cycling Functions of Hydrothermarchaeota in Hydrothermal Sediment.</title>
        <authorList>
            <person name="Zhou Z."/>
            <person name="Liu Y."/>
            <person name="Xu W."/>
            <person name="Pan J."/>
            <person name="Luo Z.H."/>
            <person name="Li M."/>
        </authorList>
    </citation>
    <scope>NUCLEOTIDE SEQUENCE [LARGE SCALE GENOMIC DNA]</scope>
    <source>
        <strain evidence="2">HyVt-19</strain>
    </source>
</reference>
<dbReference type="Proteomes" id="UP000886355">
    <property type="component" value="Unassembled WGS sequence"/>
</dbReference>
<dbReference type="EMBL" id="DQZW01000274">
    <property type="protein sequence ID" value="HDL90403.1"/>
    <property type="molecule type" value="Genomic_DNA"/>
</dbReference>
<accession>A0A7C0WU96</accession>
<keyword evidence="1" id="KW-0732">Signal</keyword>
<evidence type="ECO:0000313" key="2">
    <source>
        <dbReference type="EMBL" id="HDL90403.1"/>
    </source>
</evidence>
<feature type="signal peptide" evidence="1">
    <location>
        <begin position="1"/>
        <end position="21"/>
    </location>
</feature>
<sequence length="792" mass="87562">MRFRLALTFFVLILSLNVADALTFTQNFQGVTIDFPYPNGQMGTCVGSDHCIRDSENVQWESLAPTDFFLLQSVDGYALPTSSSDTDCKTIAGAGSAHSHAGAAQVYYFNVDKNASSVNLNIYMKLEGNGAGTYCTNWWGIFCVGDWEDGYIEWHVEVLDPGGGICQDLGSGSLSEKDWVYGYRWFNYSVSTGCIDSNGQLTVRIRVESDDGNTMYIYGTIASWALARIYTDYIEVVADTATATPVCVDYQSYSTLPADWKDVVGNETVNLRIRAYEQGTNNNVPNYPVKVYVEDEYGREQFVGVGVTDSNGITPYVRIVGGEAYRANFTRVEAFDSWMANGKAYIKSATCGDDSFTPPSGYGKNIAIVPASYTLDLVGRMYYPGGIDWARFVFYTHDSSVERYRNIPISQKITNKTASISVWKYGFDYQCTDNSVPCNKEGIYASDSGPFWNPACVVIGDRDYIVTPFCDRSPMEIVKMDIDVLFLSMEARVPNPGCYVDTDPYGNPVGEHRCGLFYGYRVGPLIQMAFPDNALGYTPQQAINSTYGSLAGLMSTTTYSAHEGPDEIHVNSANVRVCGQSATVQAQDVGSTEYTFTHPITLSISVFGIGGSTTIQPDTKGGLGMIGFIGLYGDQDHVVGLILGHRFGIHPFIALVQTVPEYPTTQAGWQNYEERWLYYLFENLRFIAETWGNEMSIWNYRYGSATNQANLVRSFEDLIVEFTPFLRATLDLMVAAPKNLVYPFIVSTFLQLEDFGHLMKVAFTNQTIFNKSVEAAAALMTALPGILGPPPP</sequence>
<gene>
    <name evidence="2" type="ORF">ENG14_05820</name>
</gene>
<evidence type="ECO:0000256" key="1">
    <source>
        <dbReference type="SAM" id="SignalP"/>
    </source>
</evidence>
<feature type="chain" id="PRO_5027995737" evidence="1">
    <location>
        <begin position="22"/>
        <end position="792"/>
    </location>
</feature>
<dbReference type="AlphaFoldDB" id="A0A7C0WU96"/>
<proteinExistence type="predicted"/>
<name>A0A7C0WU96_9BACT</name>
<organism evidence="2">
    <name type="scientific">Thermodesulforhabdus norvegica</name>
    <dbReference type="NCBI Taxonomy" id="39841"/>
    <lineage>
        <taxon>Bacteria</taxon>
        <taxon>Pseudomonadati</taxon>
        <taxon>Thermodesulfobacteriota</taxon>
        <taxon>Syntrophobacteria</taxon>
        <taxon>Syntrophobacterales</taxon>
        <taxon>Thermodesulforhabdaceae</taxon>
        <taxon>Thermodesulforhabdus</taxon>
    </lineage>
</organism>
<comment type="caution">
    <text evidence="2">The sequence shown here is derived from an EMBL/GenBank/DDBJ whole genome shotgun (WGS) entry which is preliminary data.</text>
</comment>
<feature type="non-terminal residue" evidence="2">
    <location>
        <position position="792"/>
    </location>
</feature>
<protein>
    <submittedName>
        <fullName evidence="2">Uncharacterized protein</fullName>
    </submittedName>
</protein>